<name>A0A2S9INR7_9HYPH</name>
<dbReference type="Proteomes" id="UP000239434">
    <property type="component" value="Unassembled WGS sequence"/>
</dbReference>
<reference evidence="1 2" key="1">
    <citation type="submission" date="2018-02" db="EMBL/GenBank/DDBJ databases">
        <title>The draft genome of Phyllobacterium sp. 1N-3.</title>
        <authorList>
            <person name="Liu L."/>
            <person name="Li L."/>
            <person name="Zhang X."/>
            <person name="Wang T."/>
            <person name="Liang L."/>
        </authorList>
    </citation>
    <scope>NUCLEOTIDE SEQUENCE [LARGE SCALE GENOMIC DNA]</scope>
    <source>
        <strain evidence="1 2">1N-3</strain>
    </source>
</reference>
<comment type="caution">
    <text evidence="1">The sequence shown here is derived from an EMBL/GenBank/DDBJ whole genome shotgun (WGS) entry which is preliminary data.</text>
</comment>
<dbReference type="AlphaFoldDB" id="A0A2S9INR7"/>
<proteinExistence type="predicted"/>
<evidence type="ECO:0000313" key="2">
    <source>
        <dbReference type="Proteomes" id="UP000239434"/>
    </source>
</evidence>
<evidence type="ECO:0000313" key="1">
    <source>
        <dbReference type="EMBL" id="PRD42155.1"/>
    </source>
</evidence>
<accession>A0A2S9INR7</accession>
<gene>
    <name evidence="1" type="ORF">C5748_18315</name>
</gene>
<dbReference type="EMBL" id="PVBR01000014">
    <property type="protein sequence ID" value="PRD42155.1"/>
    <property type="molecule type" value="Genomic_DNA"/>
</dbReference>
<organism evidence="1 2">
    <name type="scientific">Phyllobacterium phragmitis</name>
    <dbReference type="NCBI Taxonomy" id="2670329"/>
    <lineage>
        <taxon>Bacteria</taxon>
        <taxon>Pseudomonadati</taxon>
        <taxon>Pseudomonadota</taxon>
        <taxon>Alphaproteobacteria</taxon>
        <taxon>Hyphomicrobiales</taxon>
        <taxon>Phyllobacteriaceae</taxon>
        <taxon>Phyllobacterium</taxon>
    </lineage>
</organism>
<sequence length="117" mass="13674">METLRLIIERWGIDHARLVMSTLAETANNRICLDEVGFWMTSDMVRVGRRIIEERASDWLATWDAIPVGELQFITQDLRGFVKQRGALGGMVYERLYRRFGPFADQPDLLDDRRRMA</sequence>
<dbReference type="RefSeq" id="WP_105743425.1">
    <property type="nucleotide sequence ID" value="NZ_PVBR01000014.1"/>
</dbReference>
<protein>
    <submittedName>
        <fullName evidence="1">Uncharacterized protein</fullName>
    </submittedName>
</protein>
<keyword evidence="2" id="KW-1185">Reference proteome</keyword>